<comment type="cofactor">
    <cofactor evidence="2">
        <name>Mn(2+)</name>
        <dbReference type="ChEBI" id="CHEBI:29035"/>
    </cofactor>
    <text evidence="2">The Mn(2+) ion enhances activity.</text>
</comment>
<evidence type="ECO:0000313" key="5">
    <source>
        <dbReference type="Proteomes" id="UP000609121"/>
    </source>
</evidence>
<feature type="domain" description="Peptidase M20 dimerisation" evidence="3">
    <location>
        <begin position="189"/>
        <end position="280"/>
    </location>
</feature>
<dbReference type="GO" id="GO:0050118">
    <property type="term" value="F:N-acetyldiaminopimelate deacetylase activity"/>
    <property type="evidence" value="ECO:0007669"/>
    <property type="project" value="UniProtKB-ARBA"/>
</dbReference>
<dbReference type="GO" id="GO:0046872">
    <property type="term" value="F:metal ion binding"/>
    <property type="evidence" value="ECO:0007669"/>
    <property type="project" value="UniProtKB-KW"/>
</dbReference>
<dbReference type="NCBIfam" id="TIGR01891">
    <property type="entry name" value="amidohydrolases"/>
    <property type="match status" value="1"/>
</dbReference>
<dbReference type="PANTHER" id="PTHR11014:SF63">
    <property type="entry name" value="METALLOPEPTIDASE, PUTATIVE (AFU_ORTHOLOGUE AFUA_6G09600)-RELATED"/>
    <property type="match status" value="1"/>
</dbReference>
<evidence type="ECO:0000313" key="4">
    <source>
        <dbReference type="EMBL" id="MBE3638695.1"/>
    </source>
</evidence>
<dbReference type="Gene3D" id="3.30.70.360">
    <property type="match status" value="1"/>
</dbReference>
<keyword evidence="5" id="KW-1185">Reference proteome</keyword>
<dbReference type="InterPro" id="IPR017439">
    <property type="entry name" value="Amidohydrolase"/>
</dbReference>
<dbReference type="InterPro" id="IPR036264">
    <property type="entry name" value="Bact_exopeptidase_dim_dom"/>
</dbReference>
<evidence type="ECO:0000256" key="2">
    <source>
        <dbReference type="PIRSR" id="PIRSR005962-1"/>
    </source>
</evidence>
<feature type="binding site" evidence="2">
    <location>
        <position position="104"/>
    </location>
    <ligand>
        <name>Mn(2+)</name>
        <dbReference type="ChEBI" id="CHEBI:29035"/>
        <label>2</label>
    </ligand>
</feature>
<dbReference type="CDD" id="cd05666">
    <property type="entry name" value="M20_Acy1-like"/>
    <property type="match status" value="1"/>
</dbReference>
<gene>
    <name evidence="4" type="ORF">ICN82_10810</name>
</gene>
<keyword evidence="2" id="KW-0479">Metal-binding</keyword>
<feature type="binding site" evidence="2">
    <location>
        <position position="139"/>
    </location>
    <ligand>
        <name>Mn(2+)</name>
        <dbReference type="ChEBI" id="CHEBI:29035"/>
        <label>2</label>
    </ligand>
</feature>
<dbReference type="EMBL" id="JACVXA010000030">
    <property type="protein sequence ID" value="MBE3638695.1"/>
    <property type="molecule type" value="Genomic_DNA"/>
</dbReference>
<evidence type="ECO:0000259" key="3">
    <source>
        <dbReference type="Pfam" id="PF07687"/>
    </source>
</evidence>
<dbReference type="AlphaFoldDB" id="A0A8J6YVN7"/>
<dbReference type="Gene3D" id="3.40.630.10">
    <property type="entry name" value="Zn peptidases"/>
    <property type="match status" value="1"/>
</dbReference>
<comment type="caution">
    <text evidence="4">The sequence shown here is derived from an EMBL/GenBank/DDBJ whole genome shotgun (WGS) entry which is preliminary data.</text>
</comment>
<dbReference type="RefSeq" id="WP_193182571.1">
    <property type="nucleotide sequence ID" value="NZ_JACVXA010000030.1"/>
</dbReference>
<dbReference type="Pfam" id="PF01546">
    <property type="entry name" value="Peptidase_M20"/>
    <property type="match status" value="1"/>
</dbReference>
<feature type="binding site" evidence="2">
    <location>
        <position position="106"/>
    </location>
    <ligand>
        <name>Mn(2+)</name>
        <dbReference type="ChEBI" id="CHEBI:29035"/>
        <label>2</label>
    </ligand>
</feature>
<keyword evidence="1" id="KW-0378">Hydrolase</keyword>
<accession>A0A8J6YVN7</accession>
<dbReference type="SUPFAM" id="SSF53187">
    <property type="entry name" value="Zn-dependent exopeptidases"/>
    <property type="match status" value="1"/>
</dbReference>
<dbReference type="GO" id="GO:0019877">
    <property type="term" value="P:diaminopimelate biosynthetic process"/>
    <property type="evidence" value="ECO:0007669"/>
    <property type="project" value="UniProtKB-ARBA"/>
</dbReference>
<feature type="binding site" evidence="2">
    <location>
        <position position="358"/>
    </location>
    <ligand>
        <name>Mn(2+)</name>
        <dbReference type="ChEBI" id="CHEBI:29035"/>
        <label>2</label>
    </ligand>
</feature>
<organism evidence="4 5">
    <name type="scientific">Mangrovicoccus algicola</name>
    <dbReference type="NCBI Taxonomy" id="2771008"/>
    <lineage>
        <taxon>Bacteria</taxon>
        <taxon>Pseudomonadati</taxon>
        <taxon>Pseudomonadota</taxon>
        <taxon>Alphaproteobacteria</taxon>
        <taxon>Rhodobacterales</taxon>
        <taxon>Paracoccaceae</taxon>
        <taxon>Mangrovicoccus</taxon>
    </lineage>
</organism>
<name>A0A8J6YVN7_9RHOB</name>
<dbReference type="PIRSF" id="PIRSF005962">
    <property type="entry name" value="Pept_M20D_amidohydro"/>
    <property type="match status" value="1"/>
</dbReference>
<evidence type="ECO:0000256" key="1">
    <source>
        <dbReference type="ARBA" id="ARBA00022801"/>
    </source>
</evidence>
<sequence length="387" mass="41665">MPIKNRFAELLPEITAWRRDLHRHPEILFDTHRTAGLVAARLRDFGCDEVVEGIGRTGVVGLIHGRRTLSGRTIGLRADMDALPIREATGLDYASATEGAMHACGHDGHTAMLLGAARYLAETRNFDGTVAVIFQPAEEGGGGGREMIEDGMLDRFGIAEVYGMHNWPGIPLGRFAIRPGPFFAATDQFRLVLRGRGGHAAKPHETCDPTVMGAQAVMALQSVVSRNCDPVEQMVISVTSFETASTAYNVIPPHVTLKGTVRTLEEGNRDLAERRIGEIARGIAATFGGQADLDYWRGYPVMANAAEETVHAAEVATAVAGDCAEAPLIMGGEDFAYLLQERPGAYILLGNGDSAPVHHPEYDFNDEAIPAGCSWWVGIAEARLPLG</sequence>
<protein>
    <submittedName>
        <fullName evidence="4">Amidohydrolase</fullName>
    </submittedName>
</protein>
<reference evidence="4" key="1">
    <citation type="submission" date="2020-09" db="EMBL/GenBank/DDBJ databases">
        <title>A novel bacterium of genus Mangrovicoccus, isolated from South China Sea.</title>
        <authorList>
            <person name="Huang H."/>
            <person name="Mo K."/>
            <person name="Hu Y."/>
        </authorList>
    </citation>
    <scope>NUCLEOTIDE SEQUENCE</scope>
    <source>
        <strain evidence="4">HB182678</strain>
    </source>
</reference>
<dbReference type="SUPFAM" id="SSF55031">
    <property type="entry name" value="Bacterial exopeptidase dimerisation domain"/>
    <property type="match status" value="1"/>
</dbReference>
<keyword evidence="2" id="KW-0464">Manganese</keyword>
<dbReference type="PANTHER" id="PTHR11014">
    <property type="entry name" value="PEPTIDASE M20 FAMILY MEMBER"/>
    <property type="match status" value="1"/>
</dbReference>
<feature type="binding site" evidence="2">
    <location>
        <position position="165"/>
    </location>
    <ligand>
        <name>Mn(2+)</name>
        <dbReference type="ChEBI" id="CHEBI:29035"/>
        <label>2</label>
    </ligand>
</feature>
<dbReference type="InterPro" id="IPR002933">
    <property type="entry name" value="Peptidase_M20"/>
</dbReference>
<dbReference type="FunFam" id="3.30.70.360:FF:000001">
    <property type="entry name" value="N-acetyldiaminopimelate deacetylase"/>
    <property type="match status" value="1"/>
</dbReference>
<dbReference type="InterPro" id="IPR011650">
    <property type="entry name" value="Peptidase_M20_dimer"/>
</dbReference>
<dbReference type="Pfam" id="PF07687">
    <property type="entry name" value="M20_dimer"/>
    <property type="match status" value="1"/>
</dbReference>
<dbReference type="Proteomes" id="UP000609121">
    <property type="component" value="Unassembled WGS sequence"/>
</dbReference>
<proteinExistence type="predicted"/>